<evidence type="ECO:0000313" key="3">
    <source>
        <dbReference type="Proteomes" id="UP000663505"/>
    </source>
</evidence>
<evidence type="ECO:0000256" key="1">
    <source>
        <dbReference type="SAM" id="SignalP"/>
    </source>
</evidence>
<keyword evidence="2" id="KW-0614">Plasmid</keyword>
<dbReference type="EMBL" id="CP071183">
    <property type="protein sequence ID" value="QSO50145.1"/>
    <property type="molecule type" value="Genomic_DNA"/>
</dbReference>
<keyword evidence="1" id="KW-0732">Signal</keyword>
<dbReference type="RefSeq" id="WP_206659446.1">
    <property type="nucleotide sequence ID" value="NZ_CP071183.1"/>
</dbReference>
<accession>A0A9X7W497</accession>
<gene>
    <name evidence="2" type="ORF">JZ786_24575</name>
</gene>
<dbReference type="KEGG" id="afx:JZ786_24575"/>
<feature type="signal peptide" evidence="1">
    <location>
        <begin position="1"/>
        <end position="24"/>
    </location>
</feature>
<keyword evidence="3" id="KW-1185">Reference proteome</keyword>
<evidence type="ECO:0000313" key="2">
    <source>
        <dbReference type="EMBL" id="QSO50145.1"/>
    </source>
</evidence>
<name>A0A9X7W497_9BACL</name>
<evidence type="ECO:0008006" key="4">
    <source>
        <dbReference type="Google" id="ProtNLM"/>
    </source>
</evidence>
<feature type="chain" id="PRO_5040905839" description="Copper amine oxidase-like N-terminal domain-containing protein" evidence="1">
    <location>
        <begin position="25"/>
        <end position="451"/>
    </location>
</feature>
<dbReference type="AlphaFoldDB" id="A0A9X7W497"/>
<protein>
    <recommendedName>
        <fullName evidence="4">Copper amine oxidase-like N-terminal domain-containing protein</fullName>
    </recommendedName>
</protein>
<reference evidence="2 3" key="1">
    <citation type="submission" date="2021-02" db="EMBL/GenBank/DDBJ databases">
        <title>Alicyclobacillus curvatus sp. nov. and Alicyclobacillus mengziensis sp. nov., two acidophilic bacteria isolated from acid mine drainage.</title>
        <authorList>
            <person name="Huang Y."/>
        </authorList>
    </citation>
    <scope>NUCLEOTIDE SEQUENCE [LARGE SCALE GENOMIC DNA]</scope>
    <source>
        <strain evidence="2 3">S30H14</strain>
        <plasmid evidence="2 3">unnamed</plasmid>
    </source>
</reference>
<sequence>MKTKLLLATLTTTAVISSFAVAHAATTNYLATHIELNGADVINPVHTTAVDPSTHQETSFLPIYYAMEVLDKLGVTSNWNGTTWSLSVPSSLTPDLSNPTTATNQMYFVMNGVRVEAAPTLVTVDPSSKQNTTFIPIYYLEQALKRIGVSSTWNGTTWDLTQASVAPVTQSDMATAMWNTFASISWDINSHPSMSEVGITPSSTAPVTGGQVATWLSEWASKAKGLTVTNGPQKGQWIPYNLKYEVSTDPFTWAQMNGLYQGTSVSSTSSNITASDMATITSNLKWWLTGDRVVDGVYHLHVPFYSNYYLWRVETSAKPTSSGASGGNGIPESAYQSYLADETRYYDEITAKVNGTSIQLTLPDTSQSTSNMAWDVVDGYWEYGGWQAKDNRGGKTLNVPNNGTAGLNIDTASLNPDMYLEGFQIAFNNTGTDPGLSQAYDWGEGQNPPAK</sequence>
<dbReference type="Proteomes" id="UP000663505">
    <property type="component" value="Plasmid unnamed"/>
</dbReference>
<proteinExistence type="predicted"/>
<organism evidence="2 3">
    <name type="scientific">Alicyclobacillus mengziensis</name>
    <dbReference type="NCBI Taxonomy" id="2931921"/>
    <lineage>
        <taxon>Bacteria</taxon>
        <taxon>Bacillati</taxon>
        <taxon>Bacillota</taxon>
        <taxon>Bacilli</taxon>
        <taxon>Bacillales</taxon>
        <taxon>Alicyclobacillaceae</taxon>
        <taxon>Alicyclobacillus</taxon>
    </lineage>
</organism>
<geneLocation type="plasmid" evidence="2 3">
    <name>unnamed</name>
</geneLocation>